<dbReference type="InterPro" id="IPR000506">
    <property type="entry name" value="KARI_C"/>
</dbReference>
<evidence type="ECO:0000256" key="12">
    <source>
        <dbReference type="NCBIfam" id="TIGR00465"/>
    </source>
</evidence>
<feature type="domain" description="KARI C-terminal knotted" evidence="15">
    <location>
        <begin position="181"/>
        <end position="326"/>
    </location>
</feature>
<dbReference type="Gene3D" id="6.10.240.10">
    <property type="match status" value="1"/>
</dbReference>
<dbReference type="Pfam" id="PF01450">
    <property type="entry name" value="KARI_C"/>
    <property type="match status" value="1"/>
</dbReference>
<organism evidence="16 17">
    <name type="scientific">Sphingomicrobium sediminis</name>
    <dbReference type="NCBI Taxonomy" id="2950949"/>
    <lineage>
        <taxon>Bacteria</taxon>
        <taxon>Pseudomonadati</taxon>
        <taxon>Pseudomonadota</taxon>
        <taxon>Alphaproteobacteria</taxon>
        <taxon>Sphingomonadales</taxon>
        <taxon>Sphingomonadaceae</taxon>
        <taxon>Sphingomicrobium</taxon>
    </lineage>
</organism>
<evidence type="ECO:0000256" key="4">
    <source>
        <dbReference type="ARBA" id="ARBA00004885"/>
    </source>
</evidence>
<evidence type="ECO:0000259" key="15">
    <source>
        <dbReference type="PROSITE" id="PS51851"/>
    </source>
</evidence>
<feature type="binding site" evidence="13">
    <location>
        <position position="193"/>
    </location>
    <ligand>
        <name>Mg(2+)</name>
        <dbReference type="ChEBI" id="CHEBI:18420"/>
        <label>1</label>
    </ligand>
</feature>
<dbReference type="PIRSF" id="PIRSF000116">
    <property type="entry name" value="IlvC_gammaproteo"/>
    <property type="match status" value="1"/>
</dbReference>
<dbReference type="InterPro" id="IPR013023">
    <property type="entry name" value="KARI"/>
</dbReference>
<evidence type="ECO:0000256" key="7">
    <source>
        <dbReference type="ARBA" id="ARBA00022723"/>
    </source>
</evidence>
<evidence type="ECO:0000256" key="11">
    <source>
        <dbReference type="ARBA" id="ARBA00049021"/>
    </source>
</evidence>
<dbReference type="InterPro" id="IPR013116">
    <property type="entry name" value="KARI_N"/>
</dbReference>
<dbReference type="PROSITE" id="PS51850">
    <property type="entry name" value="KARI_N"/>
    <property type="match status" value="1"/>
</dbReference>
<sequence length="330" mass="34906">MDIIRDDAIDPAPLAGKRVAIIGYGNQGRAQALNLADSGIDLVIGLREGSDTFDKVRADGLTPVNIEDAPKGAALTMMLVPDEQMTGIYGVIEPALEHGSALGFSHGLAEHFGYIDPREDLDVILVAPKGPGTALRQLYTEGKGMPALWAVSTDKSGKAKQIALAYGKAIGCARAGLIASSFEEECVADLFNEQAVVWGGVPALLLAGYETLVEAGYSEEVAYFECITELKLLADLIEARGIAGMREAISNTAELGAVLGGPAIVDFPVRKRMREILKSVQQGEFAAQLAEEAAEGYPLLKKMRAEAGDHASEVTLAKLARLSPNKPSSD</sequence>
<evidence type="ECO:0000256" key="3">
    <source>
        <dbReference type="ARBA" id="ARBA00004864"/>
    </source>
</evidence>
<evidence type="ECO:0000256" key="5">
    <source>
        <dbReference type="ARBA" id="ARBA00010318"/>
    </source>
</evidence>
<dbReference type="InterPro" id="IPR008927">
    <property type="entry name" value="6-PGluconate_DH-like_C_sf"/>
</dbReference>
<name>A0A9X2EFZ1_9SPHN</name>
<feature type="binding site" evidence="13">
    <location>
        <position position="189"/>
    </location>
    <ligand>
        <name>Mg(2+)</name>
        <dbReference type="ChEBI" id="CHEBI:18420"/>
        <label>1</label>
    </ligand>
</feature>
<comment type="pathway">
    <text evidence="3">Amino-acid biosynthesis; L-valine biosynthesis; L-valine from pyruvate: step 2/4.</text>
</comment>
<comment type="similarity">
    <text evidence="5 13">Belongs to the ketol-acid reductoisomerase family.</text>
</comment>
<dbReference type="RefSeq" id="WP_252112108.1">
    <property type="nucleotide sequence ID" value="NZ_JAMSHT010000001.1"/>
</dbReference>
<evidence type="ECO:0000259" key="14">
    <source>
        <dbReference type="PROSITE" id="PS51850"/>
    </source>
</evidence>
<evidence type="ECO:0000313" key="16">
    <source>
        <dbReference type="EMBL" id="MCM8556686.1"/>
    </source>
</evidence>
<feature type="domain" description="KARI N-terminal Rossmann" evidence="14">
    <location>
        <begin position="1"/>
        <end position="180"/>
    </location>
</feature>
<evidence type="ECO:0000256" key="8">
    <source>
        <dbReference type="ARBA" id="ARBA00022842"/>
    </source>
</evidence>
<feature type="binding site" evidence="13">
    <location>
        <position position="229"/>
    </location>
    <ligand>
        <name>Mg(2+)</name>
        <dbReference type="ChEBI" id="CHEBI:18420"/>
        <label>2</label>
    </ligand>
</feature>
<dbReference type="PROSITE" id="PS51851">
    <property type="entry name" value="KARI_C"/>
    <property type="match status" value="1"/>
</dbReference>
<protein>
    <recommendedName>
        <fullName evidence="12">Ketol-acid reductoisomerase</fullName>
        <ecNumber evidence="12">1.1.1.86</ecNumber>
    </recommendedName>
</protein>
<comment type="function">
    <text evidence="2">Involved in the biosynthesis of branched-chain amino acids (BCAA). Catalyzes an alkyl-migration followed by a ketol-acid reduction of (S)-2-acetolactate (S2AL) to yield (R)-2,3-dihydroxy-isovalerate. In the isomerase reaction, S2AL is rearranged via a Mg-dependent methyl migration to produce 3-hydroxy-3-methyl-2-ketobutyrate (HMKB). In the reductase reaction, this 2-ketoacid undergoes a metal-dependent reduction by NADPH to yield (R)-2,3-dihydroxy-isovalerate.</text>
</comment>
<feature type="binding site" evidence="13">
    <location>
        <position position="189"/>
    </location>
    <ligand>
        <name>Mg(2+)</name>
        <dbReference type="ChEBI" id="CHEBI:18420"/>
        <label>2</label>
    </ligand>
</feature>
<evidence type="ECO:0000256" key="9">
    <source>
        <dbReference type="ARBA" id="ARBA00023002"/>
    </source>
</evidence>
<dbReference type="NCBIfam" id="TIGR00465">
    <property type="entry name" value="ilvC"/>
    <property type="match status" value="1"/>
</dbReference>
<dbReference type="EC" id="1.1.1.86" evidence="12"/>
<proteinExistence type="inferred from homology"/>
<dbReference type="NCBIfam" id="NF004017">
    <property type="entry name" value="PRK05479.1"/>
    <property type="match status" value="1"/>
</dbReference>
<dbReference type="InterPro" id="IPR036291">
    <property type="entry name" value="NAD(P)-bd_dom_sf"/>
</dbReference>
<keyword evidence="17" id="KW-1185">Reference proteome</keyword>
<dbReference type="GO" id="GO:0050661">
    <property type="term" value="F:NADP binding"/>
    <property type="evidence" value="ECO:0007669"/>
    <property type="project" value="InterPro"/>
</dbReference>
<dbReference type="GO" id="GO:0046872">
    <property type="term" value="F:metal ion binding"/>
    <property type="evidence" value="ECO:0007669"/>
    <property type="project" value="UniProtKB-UniRule"/>
</dbReference>
<dbReference type="AlphaFoldDB" id="A0A9X2EFZ1"/>
<dbReference type="GO" id="GO:0009099">
    <property type="term" value="P:L-valine biosynthetic process"/>
    <property type="evidence" value="ECO:0007669"/>
    <property type="project" value="UniProtKB-UniRule"/>
</dbReference>
<evidence type="ECO:0000256" key="2">
    <source>
        <dbReference type="ARBA" id="ARBA00002172"/>
    </source>
</evidence>
<keyword evidence="6 13" id="KW-0028">Amino-acid biosynthesis</keyword>
<dbReference type="PANTHER" id="PTHR21371:SF1">
    <property type="entry name" value="KETOL-ACID REDUCTOISOMERASE, MITOCHONDRIAL"/>
    <property type="match status" value="1"/>
</dbReference>
<evidence type="ECO:0000256" key="13">
    <source>
        <dbReference type="PROSITE-ProRule" id="PRU01198"/>
    </source>
</evidence>
<keyword evidence="10 13" id="KW-0100">Branched-chain amino acid biosynthesis</keyword>
<reference evidence="16" key="1">
    <citation type="submission" date="2022-06" db="EMBL/GenBank/DDBJ databases">
        <title>Sphingomicrobium sedimins sp. nov., a marine bacterium isolated from tidal flat.</title>
        <authorList>
            <person name="Kim C.-H."/>
            <person name="Yoo Y."/>
            <person name="Kim J.-J."/>
        </authorList>
    </citation>
    <scope>NUCLEOTIDE SEQUENCE</scope>
    <source>
        <strain evidence="16">GRR-S6-50</strain>
    </source>
</reference>
<evidence type="ECO:0000313" key="17">
    <source>
        <dbReference type="Proteomes" id="UP001155128"/>
    </source>
</evidence>
<comment type="cofactor">
    <cofactor evidence="1">
        <name>Mg(2+)</name>
        <dbReference type="ChEBI" id="CHEBI:18420"/>
    </cofactor>
</comment>
<dbReference type="Gene3D" id="3.40.50.720">
    <property type="entry name" value="NAD(P)-binding Rossmann-like Domain"/>
    <property type="match status" value="1"/>
</dbReference>
<evidence type="ECO:0000256" key="6">
    <source>
        <dbReference type="ARBA" id="ARBA00022605"/>
    </source>
</evidence>
<dbReference type="InterPro" id="IPR014359">
    <property type="entry name" value="KARI_prok"/>
</dbReference>
<evidence type="ECO:0000256" key="1">
    <source>
        <dbReference type="ARBA" id="ARBA00001946"/>
    </source>
</evidence>
<gene>
    <name evidence="16" type="primary">ilvC</name>
    <name evidence="16" type="ORF">NDO55_02475</name>
</gene>
<comment type="pathway">
    <text evidence="4">Amino-acid biosynthesis; L-isoleucine biosynthesis; L-isoleucine from 2-oxobutanoate: step 2/4.</text>
</comment>
<comment type="caution">
    <text evidence="16">The sequence shown here is derived from an EMBL/GenBank/DDBJ whole genome shotgun (WGS) entry which is preliminary data.</text>
</comment>
<comment type="catalytic activity">
    <reaction evidence="11">
        <text>(2R)-2,3-dihydroxy-3-methylbutanoate + NADP(+) = (2S)-2-acetolactate + NADPH + H(+)</text>
        <dbReference type="Rhea" id="RHEA:22068"/>
        <dbReference type="ChEBI" id="CHEBI:15378"/>
        <dbReference type="ChEBI" id="CHEBI:49072"/>
        <dbReference type="ChEBI" id="CHEBI:57783"/>
        <dbReference type="ChEBI" id="CHEBI:58349"/>
        <dbReference type="ChEBI" id="CHEBI:58476"/>
        <dbReference type="EC" id="1.1.1.86"/>
    </reaction>
</comment>
<dbReference type="GO" id="GO:0004455">
    <property type="term" value="F:ketol-acid reductoisomerase activity"/>
    <property type="evidence" value="ECO:0007669"/>
    <property type="project" value="UniProtKB-UniRule"/>
</dbReference>
<dbReference type="EMBL" id="JAMSHT010000001">
    <property type="protein sequence ID" value="MCM8556686.1"/>
    <property type="molecule type" value="Genomic_DNA"/>
</dbReference>
<dbReference type="PANTHER" id="PTHR21371">
    <property type="entry name" value="KETOL-ACID REDUCTOISOMERASE, MITOCHONDRIAL"/>
    <property type="match status" value="1"/>
</dbReference>
<dbReference type="GO" id="GO:0009097">
    <property type="term" value="P:isoleucine biosynthetic process"/>
    <property type="evidence" value="ECO:0007669"/>
    <property type="project" value="UniProtKB-UniRule"/>
</dbReference>
<dbReference type="SUPFAM" id="SSF48179">
    <property type="entry name" value="6-phosphogluconate dehydrogenase C-terminal domain-like"/>
    <property type="match status" value="1"/>
</dbReference>
<accession>A0A9X2EFZ1</accession>
<dbReference type="Pfam" id="PF07991">
    <property type="entry name" value="KARI_N"/>
    <property type="match status" value="1"/>
</dbReference>
<feature type="binding site" evidence="13">
    <location>
        <position position="250"/>
    </location>
    <ligand>
        <name>substrate</name>
    </ligand>
</feature>
<keyword evidence="7 13" id="KW-0479">Metal-binding</keyword>
<keyword evidence="8 13" id="KW-0460">Magnesium</keyword>
<evidence type="ECO:0000256" key="10">
    <source>
        <dbReference type="ARBA" id="ARBA00023304"/>
    </source>
</evidence>
<feature type="binding site" evidence="13">
    <location>
        <position position="225"/>
    </location>
    <ligand>
        <name>Mg(2+)</name>
        <dbReference type="ChEBI" id="CHEBI:18420"/>
        <label>2</label>
    </ligand>
</feature>
<dbReference type="SUPFAM" id="SSF51735">
    <property type="entry name" value="NAD(P)-binding Rossmann-fold domains"/>
    <property type="match status" value="1"/>
</dbReference>
<dbReference type="Proteomes" id="UP001155128">
    <property type="component" value="Unassembled WGS sequence"/>
</dbReference>
<keyword evidence="9 13" id="KW-0560">Oxidoreductase</keyword>